<dbReference type="PROSITE" id="PS00868">
    <property type="entry name" value="CYS_MET_METAB_PP"/>
    <property type="match status" value="1"/>
</dbReference>
<comment type="pathway">
    <text evidence="4">Amino-acid biosynthesis; L-methionine biosynthesis via de novo pathway; L-cystathionine from O-succinyl-L-homoserine: step 1/1.</text>
</comment>
<dbReference type="InterPro" id="IPR015421">
    <property type="entry name" value="PyrdxlP-dep_Trfase_major"/>
</dbReference>
<dbReference type="FunFam" id="3.90.1150.10:FF:000033">
    <property type="entry name" value="Cystathionine gamma-synthase"/>
    <property type="match status" value="1"/>
</dbReference>
<comment type="catalytic activity">
    <reaction evidence="5">
        <text>O-succinyl-L-homoserine + L-cysteine = L,L-cystathionine + succinate + H(+)</text>
        <dbReference type="Rhea" id="RHEA:20397"/>
        <dbReference type="ChEBI" id="CHEBI:15378"/>
        <dbReference type="ChEBI" id="CHEBI:30031"/>
        <dbReference type="ChEBI" id="CHEBI:35235"/>
        <dbReference type="ChEBI" id="CHEBI:57661"/>
        <dbReference type="ChEBI" id="CHEBI:58161"/>
    </reaction>
</comment>
<organism evidence="10 11">
    <name type="scientific">Chlamydomonas eustigma</name>
    <dbReference type="NCBI Taxonomy" id="1157962"/>
    <lineage>
        <taxon>Eukaryota</taxon>
        <taxon>Viridiplantae</taxon>
        <taxon>Chlorophyta</taxon>
        <taxon>core chlorophytes</taxon>
        <taxon>Chlorophyceae</taxon>
        <taxon>CS clade</taxon>
        <taxon>Chlamydomonadales</taxon>
        <taxon>Chlamydomonadaceae</taxon>
        <taxon>Chlamydomonas</taxon>
    </lineage>
</organism>
<accession>A0A250XQD3</accession>
<feature type="chain" id="PRO_5011970455" description="plant cystathionine gamma-synthase" evidence="9">
    <location>
        <begin position="17"/>
        <end position="308"/>
    </location>
</feature>
<feature type="signal peptide" evidence="9">
    <location>
        <begin position="1"/>
        <end position="16"/>
    </location>
</feature>
<evidence type="ECO:0000256" key="8">
    <source>
        <dbReference type="RuleBase" id="RU362118"/>
    </source>
</evidence>
<keyword evidence="3 8" id="KW-0663">Pyridoxal phosphate</keyword>
<dbReference type="CDD" id="cd00614">
    <property type="entry name" value="CGS_like"/>
    <property type="match status" value="1"/>
</dbReference>
<dbReference type="SUPFAM" id="SSF53383">
    <property type="entry name" value="PLP-dependent transferases"/>
    <property type="match status" value="1"/>
</dbReference>
<sequence>MNSVTSMLLSLVPASGHIVTTSDCYWRTRQFMQQFLPKMNIGVTVIKPNDLEALEAALNAQKVTLFFSESPTNPYLRCVDIAAITKACHAKGAIVCIDSTFATPINSRALSFGADLVLHSATKYLAGHNDVLAGALAGKKELVEQVRTFHHIMGGVVDPHAAYLLMRGIKTLDLRVERHNASGIEIAKRLEKHPKIDRVWYPGLESHPDHSIAKGQMSGYGGVVSFEVKGDLWAAAKFIDSVKIPYIAPSLGGVESLIEMPAVQSYWAFGPEKRAQIGIKENLIRFSIGVEHVEDVWADLAQALEQVP</sequence>
<comment type="similarity">
    <text evidence="2 8">Belongs to the trans-sulfuration enzymes family.</text>
</comment>
<dbReference type="GO" id="GO:0009507">
    <property type="term" value="C:chloroplast"/>
    <property type="evidence" value="ECO:0007669"/>
    <property type="project" value="TreeGrafter"/>
</dbReference>
<proteinExistence type="inferred from homology"/>
<dbReference type="Proteomes" id="UP000232323">
    <property type="component" value="Unassembled WGS sequence"/>
</dbReference>
<dbReference type="FunFam" id="3.40.640.10:FF:000046">
    <property type="entry name" value="Cystathionine gamma-lyase"/>
    <property type="match status" value="1"/>
</dbReference>
<comment type="catalytic activity">
    <reaction evidence="6">
        <text>O-phospho-L-homoserine + L-cysteine = L,L-cystathionine + phosphate</text>
        <dbReference type="Rhea" id="RHEA:80891"/>
        <dbReference type="ChEBI" id="CHEBI:35235"/>
        <dbReference type="ChEBI" id="CHEBI:43474"/>
        <dbReference type="ChEBI" id="CHEBI:57590"/>
        <dbReference type="ChEBI" id="CHEBI:58161"/>
        <dbReference type="EC" id="2.5.1.160"/>
    </reaction>
</comment>
<dbReference type="EC" id="2.5.1.160" evidence="7"/>
<evidence type="ECO:0000256" key="9">
    <source>
        <dbReference type="SAM" id="SignalP"/>
    </source>
</evidence>
<dbReference type="Gene3D" id="3.40.640.10">
    <property type="entry name" value="Type I PLP-dependent aspartate aminotransferase-like (Major domain)"/>
    <property type="match status" value="1"/>
</dbReference>
<dbReference type="GO" id="GO:0019346">
    <property type="term" value="P:transsulfuration"/>
    <property type="evidence" value="ECO:0007669"/>
    <property type="project" value="InterPro"/>
</dbReference>
<dbReference type="AlphaFoldDB" id="A0A250XQD3"/>
<dbReference type="PANTHER" id="PTHR43379:SF1">
    <property type="entry name" value="CYSTATHIONINE GAMMA-SYNTHASE 1, CHLOROPLASTIC-RELATED"/>
    <property type="match status" value="1"/>
</dbReference>
<dbReference type="EMBL" id="BEGY01000158">
    <property type="protein sequence ID" value="GAX85256.1"/>
    <property type="molecule type" value="Genomic_DNA"/>
</dbReference>
<evidence type="ECO:0000313" key="11">
    <source>
        <dbReference type="Proteomes" id="UP000232323"/>
    </source>
</evidence>
<reference evidence="10 11" key="1">
    <citation type="submission" date="2017-08" db="EMBL/GenBank/DDBJ databases">
        <title>Acidophilic green algal genome provides insights into adaptation to an acidic environment.</title>
        <authorList>
            <person name="Hirooka S."/>
            <person name="Hirose Y."/>
            <person name="Kanesaki Y."/>
            <person name="Higuchi S."/>
            <person name="Fujiwara T."/>
            <person name="Onuma R."/>
            <person name="Era A."/>
            <person name="Ohbayashi R."/>
            <person name="Uzuka A."/>
            <person name="Nozaki H."/>
            <person name="Yoshikawa H."/>
            <person name="Miyagishima S.Y."/>
        </authorList>
    </citation>
    <scope>NUCLEOTIDE SEQUENCE [LARGE SCALE GENOMIC DNA]</scope>
    <source>
        <strain evidence="10 11">NIES-2499</strain>
    </source>
</reference>
<keyword evidence="9" id="KW-0732">Signal</keyword>
<dbReference type="STRING" id="1157962.A0A250XQD3"/>
<comment type="caution">
    <text evidence="10">The sequence shown here is derived from an EMBL/GenBank/DDBJ whole genome shotgun (WGS) entry which is preliminary data.</text>
</comment>
<evidence type="ECO:0000256" key="4">
    <source>
        <dbReference type="ARBA" id="ARBA00060510"/>
    </source>
</evidence>
<evidence type="ECO:0000256" key="6">
    <source>
        <dbReference type="ARBA" id="ARBA00093261"/>
    </source>
</evidence>
<gene>
    <name evidence="10" type="ORF">CEUSTIGMA_g12675.t1</name>
</gene>
<dbReference type="PANTHER" id="PTHR43379">
    <property type="entry name" value="CYSTATHIONINE GAMMA-SYNTHASE"/>
    <property type="match status" value="1"/>
</dbReference>
<keyword evidence="11" id="KW-1185">Reference proteome</keyword>
<name>A0A250XQD3_9CHLO</name>
<evidence type="ECO:0000256" key="1">
    <source>
        <dbReference type="ARBA" id="ARBA00001933"/>
    </source>
</evidence>
<dbReference type="GO" id="GO:0003962">
    <property type="term" value="F:cystathionine gamma-synthase activity"/>
    <property type="evidence" value="ECO:0007669"/>
    <property type="project" value="InterPro"/>
</dbReference>
<evidence type="ECO:0000256" key="2">
    <source>
        <dbReference type="ARBA" id="ARBA00009077"/>
    </source>
</evidence>
<evidence type="ECO:0000313" key="10">
    <source>
        <dbReference type="EMBL" id="GAX85256.1"/>
    </source>
</evidence>
<dbReference type="Gene3D" id="3.90.1150.10">
    <property type="entry name" value="Aspartate Aminotransferase, domain 1"/>
    <property type="match status" value="1"/>
</dbReference>
<dbReference type="GO" id="GO:0030170">
    <property type="term" value="F:pyridoxal phosphate binding"/>
    <property type="evidence" value="ECO:0007669"/>
    <property type="project" value="InterPro"/>
</dbReference>
<dbReference type="OrthoDB" id="3512640at2759"/>
<evidence type="ECO:0000256" key="7">
    <source>
        <dbReference type="ARBA" id="ARBA00093596"/>
    </source>
</evidence>
<protein>
    <recommendedName>
        <fullName evidence="7">plant cystathionine gamma-synthase</fullName>
        <ecNumber evidence="7">2.5.1.160</ecNumber>
    </recommendedName>
</protein>
<comment type="cofactor">
    <cofactor evidence="1 8">
        <name>pyridoxal 5'-phosphate</name>
        <dbReference type="ChEBI" id="CHEBI:597326"/>
    </cofactor>
</comment>
<dbReference type="InterPro" id="IPR044639">
    <property type="entry name" value="CGS1/2"/>
</dbReference>
<evidence type="ECO:0000256" key="5">
    <source>
        <dbReference type="ARBA" id="ARBA00093222"/>
    </source>
</evidence>
<dbReference type="GO" id="GO:0009086">
    <property type="term" value="P:methionine biosynthetic process"/>
    <property type="evidence" value="ECO:0007669"/>
    <property type="project" value="InterPro"/>
</dbReference>
<dbReference type="InterPro" id="IPR015422">
    <property type="entry name" value="PyrdxlP-dep_Trfase_small"/>
</dbReference>
<dbReference type="InterPro" id="IPR015424">
    <property type="entry name" value="PyrdxlP-dep_Trfase"/>
</dbReference>
<evidence type="ECO:0000256" key="3">
    <source>
        <dbReference type="ARBA" id="ARBA00022898"/>
    </source>
</evidence>
<dbReference type="InterPro" id="IPR054542">
    <property type="entry name" value="Cys_met_metab_PP"/>
</dbReference>
<dbReference type="Pfam" id="PF01053">
    <property type="entry name" value="Cys_Met_Meta_PP"/>
    <property type="match status" value="1"/>
</dbReference>
<dbReference type="InterPro" id="IPR000277">
    <property type="entry name" value="Cys/Met-Metab_PyrdxlP-dep_enz"/>
</dbReference>